<evidence type="ECO:0000313" key="2">
    <source>
        <dbReference type="Proteomes" id="UP000784294"/>
    </source>
</evidence>
<reference evidence="1" key="1">
    <citation type="submission" date="2018-11" db="EMBL/GenBank/DDBJ databases">
        <authorList>
            <consortium name="Pathogen Informatics"/>
        </authorList>
    </citation>
    <scope>NUCLEOTIDE SEQUENCE</scope>
</reference>
<name>A0A448XIH2_9PLAT</name>
<protein>
    <submittedName>
        <fullName evidence="1">Uncharacterized protein</fullName>
    </submittedName>
</protein>
<evidence type="ECO:0000313" key="1">
    <source>
        <dbReference type="EMBL" id="VEL37458.1"/>
    </source>
</evidence>
<accession>A0A448XIH2</accession>
<dbReference type="AlphaFoldDB" id="A0A448XIH2"/>
<proteinExistence type="predicted"/>
<sequence length="102" mass="11164">MGWKNAYPHLTTHDNLATLSVLPFGPPQPVQLRHLAAPLSQPLGPALFAVSSKRASVQMACHHSLAQLDMRQSMARPLHSRCPLLQIPLVPLEQEGIGCLCR</sequence>
<gene>
    <name evidence="1" type="ORF">PXEA_LOCUS30898</name>
</gene>
<comment type="caution">
    <text evidence="1">The sequence shown here is derived from an EMBL/GenBank/DDBJ whole genome shotgun (WGS) entry which is preliminary data.</text>
</comment>
<dbReference type="Proteomes" id="UP000784294">
    <property type="component" value="Unassembled WGS sequence"/>
</dbReference>
<dbReference type="EMBL" id="CAAALY010255062">
    <property type="protein sequence ID" value="VEL37458.1"/>
    <property type="molecule type" value="Genomic_DNA"/>
</dbReference>
<keyword evidence="2" id="KW-1185">Reference proteome</keyword>
<organism evidence="1 2">
    <name type="scientific">Protopolystoma xenopodis</name>
    <dbReference type="NCBI Taxonomy" id="117903"/>
    <lineage>
        <taxon>Eukaryota</taxon>
        <taxon>Metazoa</taxon>
        <taxon>Spiralia</taxon>
        <taxon>Lophotrochozoa</taxon>
        <taxon>Platyhelminthes</taxon>
        <taxon>Monogenea</taxon>
        <taxon>Polyopisthocotylea</taxon>
        <taxon>Polystomatidea</taxon>
        <taxon>Polystomatidae</taxon>
        <taxon>Protopolystoma</taxon>
    </lineage>
</organism>